<evidence type="ECO:0000256" key="4">
    <source>
        <dbReference type="SAM" id="SignalP"/>
    </source>
</evidence>
<dbReference type="PANTHER" id="PTHR43806:SF11">
    <property type="entry name" value="CEREVISIN-RELATED"/>
    <property type="match status" value="1"/>
</dbReference>
<keyword evidence="1" id="KW-0645">Protease</keyword>
<dbReference type="EMBL" id="CP077076">
    <property type="protein sequence ID" value="QXH53444.1"/>
    <property type="molecule type" value="Genomic_DNA"/>
</dbReference>
<dbReference type="InterPro" id="IPR050131">
    <property type="entry name" value="Peptidase_S8_subtilisin-like"/>
</dbReference>
<feature type="domain" description="Peptidase S8/S53" evidence="5">
    <location>
        <begin position="348"/>
        <end position="551"/>
    </location>
</feature>
<proteinExistence type="predicted"/>
<accession>A0ABX8NBS4</accession>
<evidence type="ECO:0000313" key="6">
    <source>
        <dbReference type="EMBL" id="QXH53444.1"/>
    </source>
</evidence>
<evidence type="ECO:0000256" key="3">
    <source>
        <dbReference type="ARBA" id="ARBA00022825"/>
    </source>
</evidence>
<feature type="signal peptide" evidence="4">
    <location>
        <begin position="1"/>
        <end position="21"/>
    </location>
</feature>
<evidence type="ECO:0000256" key="1">
    <source>
        <dbReference type="ARBA" id="ARBA00022670"/>
    </source>
</evidence>
<reference evidence="6" key="1">
    <citation type="journal article" date="2021" name="Microorganisms">
        <title>The Ever-Expanding Pseudomonas Genus: Description of 43 New Species and Partition of the Pseudomonas putida Group.</title>
        <authorList>
            <person name="Girard L."/>
            <person name="Lood C."/>
            <person name="Hofte M."/>
            <person name="Vandamme P."/>
            <person name="Rokni-Zadeh H."/>
            <person name="van Noort V."/>
            <person name="Lavigne R."/>
            <person name="De Mot R."/>
        </authorList>
    </citation>
    <scope>NUCLEOTIDE SEQUENCE</scope>
    <source>
        <strain evidence="6">COW40</strain>
    </source>
</reference>
<dbReference type="Proteomes" id="UP001046350">
    <property type="component" value="Chromosome"/>
</dbReference>
<name>A0ABX8NBS4_9PSED</name>
<evidence type="ECO:0000256" key="2">
    <source>
        <dbReference type="ARBA" id="ARBA00022801"/>
    </source>
</evidence>
<dbReference type="InterPro" id="IPR000209">
    <property type="entry name" value="Peptidase_S8/S53_dom"/>
</dbReference>
<keyword evidence="3" id="KW-0720">Serine protease</keyword>
<sequence length="727" mass="78343">MKNFQRCGCFALMFTATSVFAEPPPANIEVRVSRPLSDDGLRKYASLVKPRTLDKSEYPDLKQFSTRQVASVLCGSFRTAYVEQVQQLNPGIESLTNVDQVLGDDAYRIQWPGCPTIVEQPDFRYVVRPGDNASALYETFTGSRGSPQAVRAFFARSQVRDLSRLVPGQTLTPGHISLARGEVSGADARAFRGAYVAYYAEHERTGLPGDRSRFIAVNDLPEAAEPPPADGPTLGIAAGRIESVQGTEHYESPPECRGQATDAAVFDAARLTAAYEDADRQRFSLGVDKTRVRVAVADNGFFGARLRDGAVVFGPQFPKRFFGTYKNNKDGQIGPVVITGGNKPVYPINYSNNRDKATYVSGHGTHVTGITLGGPDFQSHLAIFDRPHDLPWLRYWIINVGNGEQTLLANSAGELSLRLNLLQNAVVNLSIQYSAPGTLYDANLLNLRGGKESSNVFVVAAGNDGVADVNVARYYPAMLGGTSQNNIISVAAHRPDGALATFSNRGKNNVDLAAPGCDVPSWLDDSGTVSRVSGTSQAAAVVTFAVSLLKSLGLSRPIDIKNRLMISGDLLVRNPSTDVQWIEAGTEANLPEPGQIYSQARLNIARALYLYDDYLQYRQDGITHEVLGTLQGMTAVRCAGQALEWKNLWALKAGEQGALAYQGKLGPDNPTTLCSVAIPKGGTLKMKLRAGIAADGSIIEPPSSEVVIPASDLVQYVSALMPSDELP</sequence>
<keyword evidence="7" id="KW-1185">Reference proteome</keyword>
<dbReference type="PANTHER" id="PTHR43806">
    <property type="entry name" value="PEPTIDASE S8"/>
    <property type="match status" value="1"/>
</dbReference>
<organism evidence="6 7">
    <name type="scientific">Pseudomonas fakonensis</name>
    <dbReference type="NCBI Taxonomy" id="2842355"/>
    <lineage>
        <taxon>Bacteria</taxon>
        <taxon>Pseudomonadati</taxon>
        <taxon>Pseudomonadota</taxon>
        <taxon>Gammaproteobacteria</taxon>
        <taxon>Pseudomonadales</taxon>
        <taxon>Pseudomonadaceae</taxon>
        <taxon>Pseudomonas</taxon>
    </lineage>
</organism>
<keyword evidence="4" id="KW-0732">Signal</keyword>
<feature type="chain" id="PRO_5046720149" evidence="4">
    <location>
        <begin position="22"/>
        <end position="727"/>
    </location>
</feature>
<evidence type="ECO:0000313" key="7">
    <source>
        <dbReference type="Proteomes" id="UP001046350"/>
    </source>
</evidence>
<dbReference type="RefSeq" id="WP_217842844.1">
    <property type="nucleotide sequence ID" value="NZ_CP077076.1"/>
</dbReference>
<keyword evidence="2" id="KW-0378">Hydrolase</keyword>
<dbReference type="Pfam" id="PF00082">
    <property type="entry name" value="Peptidase_S8"/>
    <property type="match status" value="1"/>
</dbReference>
<protein>
    <submittedName>
        <fullName evidence="6">S8 family serine peptidase</fullName>
    </submittedName>
</protein>
<gene>
    <name evidence="6" type="ORF">KSS94_10155</name>
</gene>
<evidence type="ECO:0000259" key="5">
    <source>
        <dbReference type="Pfam" id="PF00082"/>
    </source>
</evidence>